<dbReference type="GO" id="GO:0008757">
    <property type="term" value="F:S-adenosylmethionine-dependent methyltransferase activity"/>
    <property type="evidence" value="ECO:0007669"/>
    <property type="project" value="InterPro"/>
</dbReference>
<proteinExistence type="predicted"/>
<dbReference type="PANTHER" id="PTHR43591:SF24">
    <property type="entry name" value="2-METHOXY-6-POLYPRENYL-1,4-BENZOQUINOL METHYLASE, MITOCHONDRIAL"/>
    <property type="match status" value="1"/>
</dbReference>
<protein>
    <submittedName>
        <fullName evidence="2">Class I SAM-dependent methyltransferase</fullName>
    </submittedName>
</protein>
<gene>
    <name evidence="2" type="ORF">F8C67_00190</name>
</gene>
<sequence>MNWKKWNAIRYTLYAPIYNVIRPAFGPARARAISNLSLPPNAKVLIVGGGTGLDLPFFDSPVNITFTDYTPEMVRRAQKIVLRDGVSATFQVEDGANLSFTDNTFDAVVLHLIVAVIPDPQSCIDEANRVLKAGGEISVLDKFRESNRPSIVRRILNPIIKFMFTDINRKFEEYIPTNWEVLSDDGVLLGRTFRVIHLKKR</sequence>
<keyword evidence="3" id="KW-1185">Reference proteome</keyword>
<evidence type="ECO:0000313" key="3">
    <source>
        <dbReference type="Proteomes" id="UP000468650"/>
    </source>
</evidence>
<evidence type="ECO:0000259" key="1">
    <source>
        <dbReference type="Pfam" id="PF08241"/>
    </source>
</evidence>
<dbReference type="Proteomes" id="UP000468650">
    <property type="component" value="Unassembled WGS sequence"/>
</dbReference>
<dbReference type="GO" id="GO:0032259">
    <property type="term" value="P:methylation"/>
    <property type="evidence" value="ECO:0007669"/>
    <property type="project" value="UniProtKB-KW"/>
</dbReference>
<dbReference type="CDD" id="cd02440">
    <property type="entry name" value="AdoMet_MTases"/>
    <property type="match status" value="1"/>
</dbReference>
<dbReference type="InterPro" id="IPR029063">
    <property type="entry name" value="SAM-dependent_MTases_sf"/>
</dbReference>
<dbReference type="RefSeq" id="WP_151665763.1">
    <property type="nucleotide sequence ID" value="NZ_WBVO01000001.1"/>
</dbReference>
<name>A0A6N6RIQ8_9FLAO</name>
<accession>A0A6N6RIQ8</accession>
<organism evidence="2 3">
    <name type="scientific">Phaeocystidibacter luteus</name>
    <dbReference type="NCBI Taxonomy" id="911197"/>
    <lineage>
        <taxon>Bacteria</taxon>
        <taxon>Pseudomonadati</taxon>
        <taxon>Bacteroidota</taxon>
        <taxon>Flavobacteriia</taxon>
        <taxon>Flavobacteriales</taxon>
        <taxon>Phaeocystidibacteraceae</taxon>
        <taxon>Phaeocystidibacter</taxon>
    </lineage>
</organism>
<keyword evidence="2" id="KW-0489">Methyltransferase</keyword>
<dbReference type="InterPro" id="IPR013216">
    <property type="entry name" value="Methyltransf_11"/>
</dbReference>
<dbReference type="PANTHER" id="PTHR43591">
    <property type="entry name" value="METHYLTRANSFERASE"/>
    <property type="match status" value="1"/>
</dbReference>
<dbReference type="Gene3D" id="3.40.50.150">
    <property type="entry name" value="Vaccinia Virus protein VP39"/>
    <property type="match status" value="1"/>
</dbReference>
<dbReference type="Pfam" id="PF08241">
    <property type="entry name" value="Methyltransf_11"/>
    <property type="match status" value="1"/>
</dbReference>
<keyword evidence="2" id="KW-0808">Transferase</keyword>
<feature type="domain" description="Methyltransferase type 11" evidence="1">
    <location>
        <begin position="47"/>
        <end position="137"/>
    </location>
</feature>
<dbReference type="OrthoDB" id="1493020at2"/>
<reference evidence="2 3" key="1">
    <citation type="submission" date="2019-09" db="EMBL/GenBank/DDBJ databases">
        <title>Genomes of family Cryomorphaceae.</title>
        <authorList>
            <person name="Bowman J.P."/>
        </authorList>
    </citation>
    <scope>NUCLEOTIDE SEQUENCE [LARGE SCALE GENOMIC DNA]</scope>
    <source>
        <strain evidence="2 3">LMG 25704</strain>
    </source>
</reference>
<dbReference type="EMBL" id="WBVO01000001">
    <property type="protein sequence ID" value="KAB2814182.1"/>
    <property type="molecule type" value="Genomic_DNA"/>
</dbReference>
<dbReference type="SUPFAM" id="SSF53335">
    <property type="entry name" value="S-adenosyl-L-methionine-dependent methyltransferases"/>
    <property type="match status" value="1"/>
</dbReference>
<comment type="caution">
    <text evidence="2">The sequence shown here is derived from an EMBL/GenBank/DDBJ whole genome shotgun (WGS) entry which is preliminary data.</text>
</comment>
<evidence type="ECO:0000313" key="2">
    <source>
        <dbReference type="EMBL" id="KAB2814182.1"/>
    </source>
</evidence>
<dbReference type="AlphaFoldDB" id="A0A6N6RIQ8"/>